<dbReference type="AlphaFoldDB" id="A0A6N3HXT0"/>
<evidence type="ECO:0000259" key="1">
    <source>
        <dbReference type="Pfam" id="PF10077"/>
    </source>
</evidence>
<accession>A0A6N3HXT0</accession>
<dbReference type="InterPro" id="IPR053886">
    <property type="entry name" value="DUF4026_middle"/>
</dbReference>
<dbReference type="Pfam" id="PF13218">
    <property type="entry name" value="DUF4026_N"/>
    <property type="match status" value="1"/>
</dbReference>
<dbReference type="InterPro" id="IPR025102">
    <property type="entry name" value="DUF4026_N"/>
</dbReference>
<evidence type="ECO:0000259" key="2">
    <source>
        <dbReference type="Pfam" id="PF13218"/>
    </source>
</evidence>
<organism evidence="4">
    <name type="scientific">Clostridium symbiosum</name>
    <name type="common">Bacteroides symbiosus</name>
    <dbReference type="NCBI Taxonomy" id="1512"/>
    <lineage>
        <taxon>Bacteria</taxon>
        <taxon>Bacillati</taxon>
        <taxon>Bacillota</taxon>
        <taxon>Clostridia</taxon>
        <taxon>Lachnospirales</taxon>
        <taxon>Lachnospiraceae</taxon>
        <taxon>Otoolea</taxon>
    </lineage>
</organism>
<dbReference type="RefSeq" id="WP_156684967.1">
    <property type="nucleotide sequence ID" value="NZ_BAABZD010000005.1"/>
</dbReference>
<protein>
    <submittedName>
        <fullName evidence="4">Uncharacterized protein</fullName>
    </submittedName>
</protein>
<dbReference type="Pfam" id="PF22789">
    <property type="entry name" value="DUF4026_C"/>
    <property type="match status" value="1"/>
</dbReference>
<reference evidence="4" key="1">
    <citation type="submission" date="2019-11" db="EMBL/GenBank/DDBJ databases">
        <authorList>
            <person name="Feng L."/>
        </authorList>
    </citation>
    <scope>NUCLEOTIDE SEQUENCE</scope>
    <source>
        <strain evidence="4">CsymbiosumLFYP84</strain>
    </source>
</reference>
<feature type="domain" description="DUF4026" evidence="3">
    <location>
        <begin position="156"/>
        <end position="265"/>
    </location>
</feature>
<dbReference type="EMBL" id="CACRUA010000081">
    <property type="protein sequence ID" value="VYU80860.1"/>
    <property type="molecule type" value="Genomic_DNA"/>
</dbReference>
<evidence type="ECO:0000259" key="3">
    <source>
        <dbReference type="Pfam" id="PF22789"/>
    </source>
</evidence>
<dbReference type="Pfam" id="PF10077">
    <property type="entry name" value="DUF2314"/>
    <property type="match status" value="1"/>
</dbReference>
<feature type="domain" description="DUF4026" evidence="2">
    <location>
        <begin position="5"/>
        <end position="147"/>
    </location>
</feature>
<feature type="domain" description="DUF2314" evidence="1">
    <location>
        <begin position="324"/>
        <end position="396"/>
    </location>
</feature>
<name>A0A6N3HXT0_CLOSY</name>
<evidence type="ECO:0000313" key="4">
    <source>
        <dbReference type="EMBL" id="VYU80860.1"/>
    </source>
</evidence>
<dbReference type="InterPro" id="IPR018756">
    <property type="entry name" value="DUF2314"/>
</dbReference>
<proteinExistence type="predicted"/>
<gene>
    <name evidence="4" type="ORF">CSLFYP84_04312</name>
</gene>
<sequence length="409" mass="46710">MKEKSYMLALPGEQEPEGRMEVLRRLKNAPDFKVVTADTEDEGSLELTVEYKGNRYRALLYPTGFELPEFYRCQHLFPDVDIEVMERAESGLAVEMMFGEDALDSYHLQLKLIHAVLPDAVAVLDDSSEKILSGHWVALAAVSSVPPAPRYIYTAQAVSGEEEIVWLHTHGLNRCGISELEVLNSTKDTYNSHYNVLETMANRLLELEEPLEPEEPLYLARLTDRAALVTTLVPWKEAVELYDDDMLGGKGDRAEGHNGNTSVIFTYPSKAGYEEGNYSPLSHYDEILGNNPIYWISTPETERMKALAVERVSYMLRAMEVKENHILVKVGLTIDEEYQEDNNTKEHIWFELLEAQDGKFTAKLTQEPYYVSGMHQDDIGTYTYDDLTDWIIFTPERRITPDDVYIMDL</sequence>